<dbReference type="GO" id="GO:0006952">
    <property type="term" value="P:defense response"/>
    <property type="evidence" value="ECO:0007669"/>
    <property type="project" value="InterPro"/>
</dbReference>
<feature type="region of interest" description="Disordered" evidence="1">
    <location>
        <begin position="1"/>
        <end position="37"/>
    </location>
</feature>
<gene>
    <name evidence="3" type="ORF">BQ4739_LOCUS11422</name>
</gene>
<dbReference type="InterPro" id="IPR044974">
    <property type="entry name" value="Disease_R_plants"/>
</dbReference>
<evidence type="ECO:0000313" key="4">
    <source>
        <dbReference type="Proteomes" id="UP000256970"/>
    </source>
</evidence>
<dbReference type="InterPro" id="IPR002182">
    <property type="entry name" value="NB-ARC"/>
</dbReference>
<feature type="compositionally biased region" description="Low complexity" evidence="1">
    <location>
        <begin position="24"/>
        <end position="37"/>
    </location>
</feature>
<accession>A0A383W0R7</accession>
<dbReference type="Gene3D" id="3.40.50.300">
    <property type="entry name" value="P-loop containing nucleotide triphosphate hydrolases"/>
    <property type="match status" value="1"/>
</dbReference>
<evidence type="ECO:0000313" key="3">
    <source>
        <dbReference type="EMBL" id="SZX71288.1"/>
    </source>
</evidence>
<evidence type="ECO:0000259" key="2">
    <source>
        <dbReference type="Pfam" id="PF00931"/>
    </source>
</evidence>
<dbReference type="PANTHER" id="PTHR23155">
    <property type="entry name" value="DISEASE RESISTANCE PROTEIN RP"/>
    <property type="match status" value="1"/>
</dbReference>
<dbReference type="Proteomes" id="UP000256970">
    <property type="component" value="Unassembled WGS sequence"/>
</dbReference>
<dbReference type="Pfam" id="PF00931">
    <property type="entry name" value="NB-ARC"/>
    <property type="match status" value="1"/>
</dbReference>
<sequence>MSSKQQQALLKSRPQQEGDEAPLQQRQQEDVPPQQQQVLAVHDQLLQKLQQLVDDASSSSPTATGPVPQDVLNVVDEALQALQVAVKDDAMVSADTWVALGGSASALLTAGSSLSYIEPVFALFGYAIKQWSTCQKVPQEAVDLLQICRDLLYDLNQAWPLILPHTQQQQQQQQQRLQRWLRFVAEAAAQCVVVTDKGPIMRFALAHEHAGKLADQTTFLRSRWPELSTMLALALAGKDDELSDKADALLADRHLLLTRLLPQYRAVPKLKGKEGRDDLVRQLWLELLSGAGVRGLLLHGMGGVGKSTLATLLAHHLEKAGAFPGGVYMVSVQTRAQYAAHEDTLLAVQLELLGAISQNNERKPSSLDVGAQLLEDELCRISKNENDAPRRVLLVIDNVPEGGSGIGELLPQDLQGCLADGSRVLFTSRNKAAQGLRLATDDVIKYHVECLTDEASRRVLLAGLTAKRVLNDAQLQVALDFCKGLPLALKLLNRALLAEEDPKYLIKHMATHASFSVDKEDELVSALRLSVECLSEELQIAWLDLTWIYLQGAVPLLELQCVFGEHTLQKLLDRSLITLSHMDVPGFTEQQVVAVRLHDLLLKMAECIYGPQGKIQCFTLDKTPCFGLRGKEEEESVNGSQQC</sequence>
<dbReference type="GO" id="GO:0043531">
    <property type="term" value="F:ADP binding"/>
    <property type="evidence" value="ECO:0007669"/>
    <property type="project" value="InterPro"/>
</dbReference>
<dbReference type="PRINTS" id="PR00364">
    <property type="entry name" value="DISEASERSIST"/>
</dbReference>
<reference evidence="3 4" key="1">
    <citation type="submission" date="2016-10" db="EMBL/GenBank/DDBJ databases">
        <authorList>
            <person name="Cai Z."/>
        </authorList>
    </citation>
    <scope>NUCLEOTIDE SEQUENCE [LARGE SCALE GENOMIC DNA]</scope>
</reference>
<dbReference type="AlphaFoldDB" id="A0A383W0R7"/>
<feature type="compositionally biased region" description="Polar residues" evidence="1">
    <location>
        <begin position="1"/>
        <end position="15"/>
    </location>
</feature>
<feature type="domain" description="NB-ARC" evidence="2">
    <location>
        <begin position="277"/>
        <end position="457"/>
    </location>
</feature>
<dbReference type="EMBL" id="FNXT01001043">
    <property type="protein sequence ID" value="SZX71288.1"/>
    <property type="molecule type" value="Genomic_DNA"/>
</dbReference>
<keyword evidence="4" id="KW-1185">Reference proteome</keyword>
<evidence type="ECO:0000256" key="1">
    <source>
        <dbReference type="SAM" id="MobiDB-lite"/>
    </source>
</evidence>
<proteinExistence type="predicted"/>
<organism evidence="3 4">
    <name type="scientific">Tetradesmus obliquus</name>
    <name type="common">Green alga</name>
    <name type="synonym">Acutodesmus obliquus</name>
    <dbReference type="NCBI Taxonomy" id="3088"/>
    <lineage>
        <taxon>Eukaryota</taxon>
        <taxon>Viridiplantae</taxon>
        <taxon>Chlorophyta</taxon>
        <taxon>core chlorophytes</taxon>
        <taxon>Chlorophyceae</taxon>
        <taxon>CS clade</taxon>
        <taxon>Sphaeropleales</taxon>
        <taxon>Scenedesmaceae</taxon>
        <taxon>Tetradesmus</taxon>
    </lineage>
</organism>
<dbReference type="SUPFAM" id="SSF52540">
    <property type="entry name" value="P-loop containing nucleoside triphosphate hydrolases"/>
    <property type="match status" value="1"/>
</dbReference>
<dbReference type="PANTHER" id="PTHR23155:SF1205">
    <property type="entry name" value="DISEASE RESISTANCE PROTEIN RPM1"/>
    <property type="match status" value="1"/>
</dbReference>
<dbReference type="InterPro" id="IPR027417">
    <property type="entry name" value="P-loop_NTPase"/>
</dbReference>
<protein>
    <recommendedName>
        <fullName evidence="2">NB-ARC domain-containing protein</fullName>
    </recommendedName>
</protein>
<name>A0A383W0R7_TETOB</name>